<protein>
    <recommendedName>
        <fullName evidence="3">Polyketide cyclase/dehydrase</fullName>
    </recommendedName>
</protein>
<proteinExistence type="predicted"/>
<dbReference type="Gene3D" id="3.30.530.20">
    <property type="match status" value="1"/>
</dbReference>
<dbReference type="CDD" id="cd07825">
    <property type="entry name" value="SRPBCC_7"/>
    <property type="match status" value="1"/>
</dbReference>
<comment type="caution">
    <text evidence="1">The sequence shown here is derived from an EMBL/GenBank/DDBJ whole genome shotgun (WGS) entry which is preliminary data.</text>
</comment>
<gene>
    <name evidence="1" type="ORF">MOPEL_027_00120</name>
</gene>
<dbReference type="eggNOG" id="COG3832">
    <property type="taxonomic scope" value="Bacteria"/>
</dbReference>
<evidence type="ECO:0000313" key="1">
    <source>
        <dbReference type="EMBL" id="GAB47701.1"/>
    </source>
</evidence>
<dbReference type="OrthoDB" id="6624781at2"/>
<dbReference type="RefSeq" id="WP_009481599.1">
    <property type="nucleotide sequence ID" value="NZ_BAFE01000025.1"/>
</dbReference>
<dbReference type="Pfam" id="PF10604">
    <property type="entry name" value="Polyketide_cyc2"/>
    <property type="match status" value="1"/>
</dbReference>
<evidence type="ECO:0000313" key="2">
    <source>
        <dbReference type="Proteomes" id="UP000004367"/>
    </source>
</evidence>
<dbReference type="Proteomes" id="UP000004367">
    <property type="component" value="Unassembled WGS sequence"/>
</dbReference>
<dbReference type="SUPFAM" id="SSF55961">
    <property type="entry name" value="Bet v1-like"/>
    <property type="match status" value="1"/>
</dbReference>
<evidence type="ECO:0008006" key="3">
    <source>
        <dbReference type="Google" id="ProtNLM"/>
    </source>
</evidence>
<dbReference type="AlphaFoldDB" id="H5UPP3"/>
<dbReference type="InterPro" id="IPR019587">
    <property type="entry name" value="Polyketide_cyclase/dehydratase"/>
</dbReference>
<accession>H5UPP3</accession>
<dbReference type="EMBL" id="BAFE01000025">
    <property type="protein sequence ID" value="GAB47701.1"/>
    <property type="molecule type" value="Genomic_DNA"/>
</dbReference>
<reference evidence="1 2" key="1">
    <citation type="submission" date="2012-02" db="EMBL/GenBank/DDBJ databases">
        <title>Whole genome shotgun sequence of Mobilicoccus pelagius NBRC 104925.</title>
        <authorList>
            <person name="Yoshida Y."/>
            <person name="Hosoyama A."/>
            <person name="Tsuchikane K."/>
            <person name="Katsumata H."/>
            <person name="Yamazaki S."/>
            <person name="Fujita N."/>
        </authorList>
    </citation>
    <scope>NUCLEOTIDE SEQUENCE [LARGE SCALE GENOMIC DNA]</scope>
    <source>
        <strain evidence="1 2">NBRC 104925</strain>
    </source>
</reference>
<name>H5UPP3_9MICO</name>
<keyword evidence="2" id="KW-1185">Reference proteome</keyword>
<dbReference type="InterPro" id="IPR023393">
    <property type="entry name" value="START-like_dom_sf"/>
</dbReference>
<organism evidence="1 2">
    <name type="scientific">Mobilicoccus pelagius NBRC 104925</name>
    <dbReference type="NCBI Taxonomy" id="1089455"/>
    <lineage>
        <taxon>Bacteria</taxon>
        <taxon>Bacillati</taxon>
        <taxon>Actinomycetota</taxon>
        <taxon>Actinomycetes</taxon>
        <taxon>Micrococcales</taxon>
        <taxon>Dermatophilaceae</taxon>
        <taxon>Mobilicoccus</taxon>
    </lineage>
</organism>
<sequence length="155" mass="17068">MTDEKKITVSRTIDASPQDVWAVISNPARHAEIDGSGQIVSDEKTDRITANGQVFTMNMNAPHMGGDYQTDNHVTGFDENRLLAWQTAPAGTEPKGWEWMYELTPEGPDATQVQLTYDWSKVTDKELLKKVSFPLISEEQLEGSLGRLASAVAGS</sequence>
<dbReference type="STRING" id="1089455.MOPEL_027_00120"/>